<dbReference type="GO" id="GO:0005524">
    <property type="term" value="F:ATP binding"/>
    <property type="evidence" value="ECO:0007669"/>
    <property type="project" value="InterPro"/>
</dbReference>
<name>A0A133XL68_9RHOO</name>
<feature type="active site" description="Tele-phosphohistidine intermediate" evidence="1">
    <location>
        <position position="17"/>
    </location>
</feature>
<dbReference type="InterPro" id="IPR029033">
    <property type="entry name" value="His_PPase_superfam"/>
</dbReference>
<evidence type="ECO:0000313" key="4">
    <source>
        <dbReference type="Proteomes" id="UP000070186"/>
    </source>
</evidence>
<proteinExistence type="predicted"/>
<gene>
    <name evidence="3" type="ORF">AT959_04805</name>
</gene>
<dbReference type="InterPro" id="IPR050275">
    <property type="entry name" value="PGM_Phosphatase"/>
</dbReference>
<dbReference type="PRINTS" id="PR00991">
    <property type="entry name" value="6PFRUCTKNASE"/>
</dbReference>
<dbReference type="GO" id="GO:0016791">
    <property type="term" value="F:phosphatase activity"/>
    <property type="evidence" value="ECO:0007669"/>
    <property type="project" value="TreeGrafter"/>
</dbReference>
<dbReference type="PANTHER" id="PTHR48100">
    <property type="entry name" value="BROAD-SPECIFICITY PHOSPHATASE YOR283W-RELATED"/>
    <property type="match status" value="1"/>
</dbReference>
<dbReference type="Gene3D" id="3.40.50.1240">
    <property type="entry name" value="Phosphoglycerate mutase-like"/>
    <property type="match status" value="1"/>
</dbReference>
<dbReference type="InterPro" id="IPR003094">
    <property type="entry name" value="6Pfruct_kin"/>
</dbReference>
<dbReference type="GO" id="GO:0005829">
    <property type="term" value="C:cytosol"/>
    <property type="evidence" value="ECO:0007669"/>
    <property type="project" value="TreeGrafter"/>
</dbReference>
<dbReference type="GO" id="GO:0006003">
    <property type="term" value="P:fructose 2,6-bisphosphate metabolic process"/>
    <property type="evidence" value="ECO:0007669"/>
    <property type="project" value="InterPro"/>
</dbReference>
<dbReference type="RefSeq" id="WP_066881161.1">
    <property type="nucleotide sequence ID" value="NZ_LODL01000010.1"/>
</dbReference>
<dbReference type="Proteomes" id="UP000070186">
    <property type="component" value="Unassembled WGS sequence"/>
</dbReference>
<dbReference type="CDD" id="cd07067">
    <property type="entry name" value="HP_PGM_like"/>
    <property type="match status" value="1"/>
</dbReference>
<dbReference type="SMART" id="SM00855">
    <property type="entry name" value="PGAM"/>
    <property type="match status" value="1"/>
</dbReference>
<dbReference type="InterPro" id="IPR013078">
    <property type="entry name" value="His_Pase_superF_clade-1"/>
</dbReference>
<dbReference type="Pfam" id="PF00300">
    <property type="entry name" value="His_Phos_1"/>
    <property type="match status" value="1"/>
</dbReference>
<comment type="caution">
    <text evidence="3">The sequence shown here is derived from an EMBL/GenBank/DDBJ whole genome shotgun (WGS) entry which is preliminary data.</text>
</comment>
<dbReference type="InterPro" id="IPR001345">
    <property type="entry name" value="PG/BPGM_mutase_AS"/>
</dbReference>
<dbReference type="STRING" id="281362.AT959_04805"/>
<organism evidence="3 4">
    <name type="scientific">Dechloromonas denitrificans</name>
    <dbReference type="NCBI Taxonomy" id="281362"/>
    <lineage>
        <taxon>Bacteria</taxon>
        <taxon>Pseudomonadati</taxon>
        <taxon>Pseudomonadota</taxon>
        <taxon>Betaproteobacteria</taxon>
        <taxon>Rhodocyclales</taxon>
        <taxon>Azonexaceae</taxon>
        <taxon>Dechloromonas</taxon>
    </lineage>
</organism>
<sequence length="218" mass="23952">MVEIPTSQPTRICLVRHGETEWNAARRIQGQIDIGLNEIGMRQAEAAGRWLRGAGIAAVYGSDLKRAWATAQAIGRALGLAPVAVPEMRERRYGVFEGLTYDEAKAKYPAGYAAFEGRNANYDFENGESLLAMFERVTGKLQEIAACHPGQNVVVVLHGGVLDIINRFVRGNSLETPRDFLIPNAGLNWIAAVDGRWHIETWAETEHLEAGALDELPS</sequence>
<dbReference type="PANTHER" id="PTHR48100:SF44">
    <property type="entry name" value="PHOSPHATASE C1620.13-RELATED"/>
    <property type="match status" value="1"/>
</dbReference>
<keyword evidence="3" id="KW-0418">Kinase</keyword>
<accession>A0A133XL68</accession>
<feature type="binding site" evidence="2">
    <location>
        <position position="66"/>
    </location>
    <ligand>
        <name>substrate</name>
    </ligand>
</feature>
<evidence type="ECO:0000313" key="3">
    <source>
        <dbReference type="EMBL" id="KXB31683.1"/>
    </source>
</evidence>
<keyword evidence="3" id="KW-0808">Transferase</keyword>
<dbReference type="AlphaFoldDB" id="A0A133XL68"/>
<reference evidence="3 4" key="1">
    <citation type="submission" date="2015-12" db="EMBL/GenBank/DDBJ databases">
        <title>Nitrous oxide reduction kinetics distinguish bacteria harboring typical versus atypical NosZ.</title>
        <authorList>
            <person name="Yoon S."/>
            <person name="Nissen S."/>
            <person name="Park D."/>
            <person name="Sanford R.A."/>
            <person name="Loeffler F.E."/>
        </authorList>
    </citation>
    <scope>NUCLEOTIDE SEQUENCE [LARGE SCALE GENOMIC DNA]</scope>
    <source>
        <strain evidence="3 4">ATCC BAA-841</strain>
    </source>
</reference>
<feature type="active site" description="Proton donor/acceptor" evidence="1">
    <location>
        <position position="90"/>
    </location>
</feature>
<feature type="binding site" evidence="2">
    <location>
        <begin position="90"/>
        <end position="93"/>
    </location>
    <ligand>
        <name>substrate</name>
    </ligand>
</feature>
<evidence type="ECO:0000256" key="2">
    <source>
        <dbReference type="PIRSR" id="PIRSR613078-2"/>
    </source>
</evidence>
<dbReference type="PROSITE" id="PS00175">
    <property type="entry name" value="PG_MUTASE"/>
    <property type="match status" value="1"/>
</dbReference>
<keyword evidence="4" id="KW-1185">Reference proteome</keyword>
<dbReference type="SUPFAM" id="SSF53254">
    <property type="entry name" value="Phosphoglycerate mutase-like"/>
    <property type="match status" value="1"/>
</dbReference>
<dbReference type="GO" id="GO:0016301">
    <property type="term" value="F:kinase activity"/>
    <property type="evidence" value="ECO:0007669"/>
    <property type="project" value="UniProtKB-KW"/>
</dbReference>
<protein>
    <submittedName>
        <fullName evidence="3">Phosphoglycerate kinase</fullName>
    </submittedName>
</protein>
<feature type="binding site" evidence="2">
    <location>
        <begin position="16"/>
        <end position="23"/>
    </location>
    <ligand>
        <name>substrate</name>
    </ligand>
</feature>
<evidence type="ECO:0000256" key="1">
    <source>
        <dbReference type="PIRSR" id="PIRSR613078-1"/>
    </source>
</evidence>
<dbReference type="EMBL" id="LODL01000010">
    <property type="protein sequence ID" value="KXB31683.1"/>
    <property type="molecule type" value="Genomic_DNA"/>
</dbReference>